<dbReference type="AlphaFoldDB" id="A0A0N5BAR2"/>
<protein>
    <submittedName>
        <fullName evidence="2">DPPIV_N domain-containing protein</fullName>
    </submittedName>
</protein>
<organism evidence="1 2">
    <name type="scientific">Strongyloides papillosus</name>
    <name type="common">Intestinal threadworm</name>
    <dbReference type="NCBI Taxonomy" id="174720"/>
    <lineage>
        <taxon>Eukaryota</taxon>
        <taxon>Metazoa</taxon>
        <taxon>Ecdysozoa</taxon>
        <taxon>Nematoda</taxon>
        <taxon>Chromadorea</taxon>
        <taxon>Rhabditida</taxon>
        <taxon>Tylenchina</taxon>
        <taxon>Panagrolaimomorpha</taxon>
        <taxon>Strongyloidoidea</taxon>
        <taxon>Strongyloididae</taxon>
        <taxon>Strongyloides</taxon>
    </lineage>
</organism>
<sequence length="188" mass="21914">MNRKIYVFEKDKPPYVVYSEKNSNVTSYVFDSVTNTILISALEPEDEYDGREYIKLQFKLRGLGKTYICENSGSRNEVYTSYSLLNFQDNNYFNYHLTSRLNHHQLPQKDTRILSFIPGTGNDTLRVYVVNNCSNELLMEEKIRNLHSCIGVTALDTLEFVNSKMIRIPIVVILDDDFVVYNFYSSIE</sequence>
<proteinExistence type="predicted"/>
<dbReference type="Proteomes" id="UP000046392">
    <property type="component" value="Unplaced"/>
</dbReference>
<reference evidence="2" key="1">
    <citation type="submission" date="2017-02" db="UniProtKB">
        <authorList>
            <consortium name="WormBaseParasite"/>
        </authorList>
    </citation>
    <scope>IDENTIFICATION</scope>
</reference>
<accession>A0A0N5BAR2</accession>
<name>A0A0N5BAR2_STREA</name>
<dbReference type="WBParaSite" id="SPAL_0000312700.1">
    <property type="protein sequence ID" value="SPAL_0000312700.1"/>
    <property type="gene ID" value="SPAL_0000312700"/>
</dbReference>
<keyword evidence="1" id="KW-1185">Reference proteome</keyword>
<evidence type="ECO:0000313" key="1">
    <source>
        <dbReference type="Proteomes" id="UP000046392"/>
    </source>
</evidence>
<evidence type="ECO:0000313" key="2">
    <source>
        <dbReference type="WBParaSite" id="SPAL_0000312700.1"/>
    </source>
</evidence>